<reference evidence="2 3" key="1">
    <citation type="journal article" date="2019" name="Nat. Ecol. Evol.">
        <title>Megaphylogeny resolves global patterns of mushroom evolution.</title>
        <authorList>
            <person name="Varga T."/>
            <person name="Krizsan K."/>
            <person name="Foldi C."/>
            <person name="Dima B."/>
            <person name="Sanchez-Garcia M."/>
            <person name="Sanchez-Ramirez S."/>
            <person name="Szollosi G.J."/>
            <person name="Szarkandi J.G."/>
            <person name="Papp V."/>
            <person name="Albert L."/>
            <person name="Andreopoulos W."/>
            <person name="Angelini C."/>
            <person name="Antonin V."/>
            <person name="Barry K.W."/>
            <person name="Bougher N.L."/>
            <person name="Buchanan P."/>
            <person name="Buyck B."/>
            <person name="Bense V."/>
            <person name="Catcheside P."/>
            <person name="Chovatia M."/>
            <person name="Cooper J."/>
            <person name="Damon W."/>
            <person name="Desjardin D."/>
            <person name="Finy P."/>
            <person name="Geml J."/>
            <person name="Haridas S."/>
            <person name="Hughes K."/>
            <person name="Justo A."/>
            <person name="Karasinski D."/>
            <person name="Kautmanova I."/>
            <person name="Kiss B."/>
            <person name="Kocsube S."/>
            <person name="Kotiranta H."/>
            <person name="LaButti K.M."/>
            <person name="Lechner B.E."/>
            <person name="Liimatainen K."/>
            <person name="Lipzen A."/>
            <person name="Lukacs Z."/>
            <person name="Mihaltcheva S."/>
            <person name="Morgado L.N."/>
            <person name="Niskanen T."/>
            <person name="Noordeloos M.E."/>
            <person name="Ohm R.A."/>
            <person name="Ortiz-Santana B."/>
            <person name="Ovrebo C."/>
            <person name="Racz N."/>
            <person name="Riley R."/>
            <person name="Savchenko A."/>
            <person name="Shiryaev A."/>
            <person name="Soop K."/>
            <person name="Spirin V."/>
            <person name="Szebenyi C."/>
            <person name="Tomsovsky M."/>
            <person name="Tulloss R.E."/>
            <person name="Uehling J."/>
            <person name="Grigoriev I.V."/>
            <person name="Vagvolgyi C."/>
            <person name="Papp T."/>
            <person name="Martin F.M."/>
            <person name="Miettinen O."/>
            <person name="Hibbett D.S."/>
            <person name="Nagy L.G."/>
        </authorList>
    </citation>
    <scope>NUCLEOTIDE SEQUENCE [LARGE SCALE GENOMIC DNA]</scope>
    <source>
        <strain evidence="2 3">FP101781</strain>
    </source>
</reference>
<feature type="region of interest" description="Disordered" evidence="1">
    <location>
        <begin position="1"/>
        <end position="34"/>
    </location>
</feature>
<sequence>MAGISDQPPASTTCPGLREGMRGGSETSGTRKKGQSVWCKRTSLVQDLLLLVHANDSCRQPTLCRGVVVPHCISVLWRLQLRLFLPFLNRGLKRRAPTYPQPLNIVSLPRKPITESVEPARLGKQLQKVIFLGMNRLVAAMRRNGGRSVQPFAKYHQRPCSIGGIKVCHR</sequence>
<keyword evidence="3" id="KW-1185">Reference proteome</keyword>
<name>A0A4Y7SS94_COPMI</name>
<organism evidence="2 3">
    <name type="scientific">Coprinellus micaceus</name>
    <name type="common">Glistening ink-cap mushroom</name>
    <name type="synonym">Coprinus micaceus</name>
    <dbReference type="NCBI Taxonomy" id="71717"/>
    <lineage>
        <taxon>Eukaryota</taxon>
        <taxon>Fungi</taxon>
        <taxon>Dikarya</taxon>
        <taxon>Basidiomycota</taxon>
        <taxon>Agaricomycotina</taxon>
        <taxon>Agaricomycetes</taxon>
        <taxon>Agaricomycetidae</taxon>
        <taxon>Agaricales</taxon>
        <taxon>Agaricineae</taxon>
        <taxon>Psathyrellaceae</taxon>
        <taxon>Coprinellus</taxon>
    </lineage>
</organism>
<comment type="caution">
    <text evidence="2">The sequence shown here is derived from an EMBL/GenBank/DDBJ whole genome shotgun (WGS) entry which is preliminary data.</text>
</comment>
<evidence type="ECO:0000313" key="3">
    <source>
        <dbReference type="Proteomes" id="UP000298030"/>
    </source>
</evidence>
<accession>A0A4Y7SS94</accession>
<evidence type="ECO:0000313" key="2">
    <source>
        <dbReference type="EMBL" id="TEB24662.1"/>
    </source>
</evidence>
<gene>
    <name evidence="2" type="ORF">FA13DRAFT_1292694</name>
</gene>
<dbReference type="AlphaFoldDB" id="A0A4Y7SS94"/>
<proteinExistence type="predicted"/>
<dbReference type="Proteomes" id="UP000298030">
    <property type="component" value="Unassembled WGS sequence"/>
</dbReference>
<dbReference type="EMBL" id="QPFP01000064">
    <property type="protein sequence ID" value="TEB24662.1"/>
    <property type="molecule type" value="Genomic_DNA"/>
</dbReference>
<evidence type="ECO:0000256" key="1">
    <source>
        <dbReference type="SAM" id="MobiDB-lite"/>
    </source>
</evidence>
<protein>
    <submittedName>
        <fullName evidence="2">Uncharacterized protein</fullName>
    </submittedName>
</protein>